<dbReference type="Gene3D" id="3.30.300.160">
    <property type="entry name" value="Type II secretion system, protein E, N-terminal domain"/>
    <property type="match status" value="1"/>
</dbReference>
<evidence type="ECO:0000313" key="7">
    <source>
        <dbReference type="Proteomes" id="UP000669239"/>
    </source>
</evidence>
<dbReference type="Gene3D" id="3.40.50.300">
    <property type="entry name" value="P-loop containing nucleotide triphosphate hydrolases"/>
    <property type="match status" value="1"/>
</dbReference>
<evidence type="ECO:0000256" key="1">
    <source>
        <dbReference type="ARBA" id="ARBA00006611"/>
    </source>
</evidence>
<keyword evidence="7" id="KW-1185">Reference proteome</keyword>
<dbReference type="InterPro" id="IPR037257">
    <property type="entry name" value="T2SS_E_N_sf"/>
</dbReference>
<evidence type="ECO:0000256" key="2">
    <source>
        <dbReference type="ARBA" id="ARBA00022741"/>
    </source>
</evidence>
<comment type="similarity">
    <text evidence="1">Belongs to the GSP E family.</text>
</comment>
<reference evidence="6 7" key="1">
    <citation type="journal article" date="2020" name="Cell Host Microbe">
        <title>Functional and Genomic Variation between Human-Derived Isolates of Lachnospiraceae Reveals Inter- and Intra-Species Diversity.</title>
        <authorList>
            <person name="Sorbara M.T."/>
            <person name="Littmann E.R."/>
            <person name="Fontana E."/>
            <person name="Moody T.U."/>
            <person name="Kohout C.E."/>
            <person name="Gjonbalaj M."/>
            <person name="Eaton V."/>
            <person name="Seok R."/>
            <person name="Leiner I.M."/>
            <person name="Pamer E.G."/>
        </authorList>
    </citation>
    <scope>NUCLEOTIDE SEQUENCE [LARGE SCALE GENOMIC DNA]</scope>
    <source>
        <strain evidence="6 7">MSK.1.17</strain>
    </source>
</reference>
<evidence type="ECO:0000313" key="5">
    <source>
        <dbReference type="EMBL" id="MCG4747419.1"/>
    </source>
</evidence>
<keyword evidence="2" id="KW-0547">Nucleotide-binding</keyword>
<dbReference type="PANTHER" id="PTHR30258">
    <property type="entry name" value="TYPE II SECRETION SYSTEM PROTEIN GSPE-RELATED"/>
    <property type="match status" value="1"/>
</dbReference>
<dbReference type="Gene3D" id="3.30.450.90">
    <property type="match status" value="1"/>
</dbReference>
<dbReference type="SUPFAM" id="SSF52540">
    <property type="entry name" value="P-loop containing nucleoside triphosphate hydrolases"/>
    <property type="match status" value="1"/>
</dbReference>
<dbReference type="GO" id="GO:0016887">
    <property type="term" value="F:ATP hydrolysis activity"/>
    <property type="evidence" value="ECO:0007669"/>
    <property type="project" value="TreeGrafter"/>
</dbReference>
<evidence type="ECO:0000259" key="4">
    <source>
        <dbReference type="PROSITE" id="PS00662"/>
    </source>
</evidence>
<evidence type="ECO:0000313" key="8">
    <source>
        <dbReference type="Proteomes" id="UP001299608"/>
    </source>
</evidence>
<dbReference type="RefSeq" id="WP_165641238.1">
    <property type="nucleotide sequence ID" value="NZ_BAABZL010000001.1"/>
</dbReference>
<dbReference type="Proteomes" id="UP001299608">
    <property type="component" value="Unassembled WGS sequence"/>
</dbReference>
<dbReference type="Pfam" id="PF05157">
    <property type="entry name" value="MshEN"/>
    <property type="match status" value="1"/>
</dbReference>
<dbReference type="InterPro" id="IPR007831">
    <property type="entry name" value="T2SS_GspE_N"/>
</dbReference>
<dbReference type="EMBL" id="JAAITT010000004">
    <property type="protein sequence ID" value="NSJ47876.1"/>
    <property type="molecule type" value="Genomic_DNA"/>
</dbReference>
<feature type="domain" description="Bacterial type II secretion system protein E" evidence="4">
    <location>
        <begin position="387"/>
        <end position="401"/>
    </location>
</feature>
<protein>
    <submittedName>
        <fullName evidence="5">GspE/PulE family protein</fullName>
    </submittedName>
    <submittedName>
        <fullName evidence="6">Type II/IV secretion system protein</fullName>
    </submittedName>
</protein>
<dbReference type="GO" id="GO:0005524">
    <property type="term" value="F:ATP binding"/>
    <property type="evidence" value="ECO:0007669"/>
    <property type="project" value="UniProtKB-KW"/>
</dbReference>
<dbReference type="PANTHER" id="PTHR30258:SF2">
    <property type="entry name" value="COMG OPERON PROTEIN 1"/>
    <property type="match status" value="1"/>
</dbReference>
<dbReference type="Pfam" id="PF00437">
    <property type="entry name" value="T2SSE"/>
    <property type="match status" value="1"/>
</dbReference>
<dbReference type="GO" id="GO:0005886">
    <property type="term" value="C:plasma membrane"/>
    <property type="evidence" value="ECO:0007669"/>
    <property type="project" value="TreeGrafter"/>
</dbReference>
<keyword evidence="3" id="KW-0067">ATP-binding</keyword>
<accession>A0AAW5C5A1</accession>
<dbReference type="GeneID" id="97208894"/>
<dbReference type="Gene3D" id="1.10.40.70">
    <property type="match status" value="1"/>
</dbReference>
<evidence type="ECO:0000256" key="3">
    <source>
        <dbReference type="ARBA" id="ARBA00022840"/>
    </source>
</evidence>
<dbReference type="PROSITE" id="PS00662">
    <property type="entry name" value="T2SP_E"/>
    <property type="match status" value="1"/>
</dbReference>
<organism evidence="5 8">
    <name type="scientific">Enterocloster aldenensis</name>
    <dbReference type="NCBI Taxonomy" id="358742"/>
    <lineage>
        <taxon>Bacteria</taxon>
        <taxon>Bacillati</taxon>
        <taxon>Bacillota</taxon>
        <taxon>Clostridia</taxon>
        <taxon>Lachnospirales</taxon>
        <taxon>Lachnospiraceae</taxon>
        <taxon>Enterocloster</taxon>
    </lineage>
</organism>
<dbReference type="Proteomes" id="UP000669239">
    <property type="component" value="Unassembled WGS sequence"/>
</dbReference>
<proteinExistence type="inferred from homology"/>
<comment type="caution">
    <text evidence="5">The sequence shown here is derived from an EMBL/GenBank/DDBJ whole genome shotgun (WGS) entry which is preliminary data.</text>
</comment>
<evidence type="ECO:0000313" key="6">
    <source>
        <dbReference type="EMBL" id="NSJ47876.1"/>
    </source>
</evidence>
<dbReference type="EMBL" id="JAKNGE010000024">
    <property type="protein sequence ID" value="MCG4747419.1"/>
    <property type="molecule type" value="Genomic_DNA"/>
</dbReference>
<gene>
    <name evidence="6" type="ORF">G5B36_04090</name>
    <name evidence="5" type="ORF">L0N08_18495</name>
</gene>
<reference evidence="6" key="2">
    <citation type="submission" date="2020-02" db="EMBL/GenBank/DDBJ databases">
        <authorList>
            <person name="Littmann E."/>
            <person name="Sorbara M."/>
        </authorList>
    </citation>
    <scope>NUCLEOTIDE SEQUENCE</scope>
    <source>
        <strain evidence="6">MSK.1.17</strain>
    </source>
</reference>
<dbReference type="InterPro" id="IPR001482">
    <property type="entry name" value="T2SS/T4SS_dom"/>
</dbReference>
<dbReference type="AlphaFoldDB" id="A0AAW5C5A1"/>
<name>A0AAW5C5A1_9FIRM</name>
<dbReference type="SUPFAM" id="SSF160246">
    <property type="entry name" value="EspE N-terminal domain-like"/>
    <property type="match status" value="1"/>
</dbReference>
<dbReference type="InterPro" id="IPR027417">
    <property type="entry name" value="P-loop_NTPase"/>
</dbReference>
<dbReference type="CDD" id="cd01129">
    <property type="entry name" value="PulE-GspE-like"/>
    <property type="match status" value="1"/>
</dbReference>
<sequence length="570" mass="63550">MPYKMNIEELLVEHGYLTRSQLERAMYFKEQEPGKTAEQILVDLGYVTEEAVMECAAVRDHLQVTDLDSYKIDLKAADMVSPGFAGHNRIIPIDFEESRLVVAASYPIDMDVIDETATLTGMEVKVVLGSSAAVGRAIDRTYENTSGSNHGFMNRAFGTSGAGITDNRNRQMELVLKERVEGAPVVRMVNAIIEDAYSRNASDIHVEPGNHELVIRMRINGDLIVHTTLEMEYHRPMITRLKLMAGMDIAEKRLPQDGKYHYERADVSTDLRISTLPSVFGEKVVLRLLGNDRDNSLMDVSRLGMTEAQREIFERILKVPHGIVLVTGPTGSGKTTTLYAVLSRIIKKKINVVTVEDPVEKVLEGMTQVQVNPKSGLTFATALRSILRQDPDVIMVGEMRDEETVSIGVRAAITGHLVFSTLHTNDCASTINRLRNMGVAPYMVAAALSGIVAQRLVKVLCPMCCREYEPDERERGLLEGLGAGKVDKLWKASGCPCCNGTGYSRRKAVYELMEVDEEVKFMITDNVLPKEIRTYQKKRGFRSLKENVVQMAIHGETSMEEAEKILYSAE</sequence>
<reference evidence="5" key="3">
    <citation type="submission" date="2022-01" db="EMBL/GenBank/DDBJ databases">
        <title>Collection of gut derived symbiotic bacterial strains cultured from healthy donors.</title>
        <authorList>
            <person name="Lin H."/>
            <person name="Kohout C."/>
            <person name="Waligurski E."/>
            <person name="Pamer E.G."/>
        </authorList>
    </citation>
    <scope>NUCLEOTIDE SEQUENCE</scope>
    <source>
        <strain evidence="5">DFI.6.55</strain>
    </source>
</reference>